<gene>
    <name evidence="2" type="ORF">ACFFGE_03980</name>
</gene>
<dbReference type="SUPFAM" id="SSF48452">
    <property type="entry name" value="TPR-like"/>
    <property type="match status" value="1"/>
</dbReference>
<dbReference type="RefSeq" id="WP_376834519.1">
    <property type="nucleotide sequence ID" value="NZ_JBHLSW010000003.1"/>
</dbReference>
<evidence type="ECO:0000313" key="3">
    <source>
        <dbReference type="Proteomes" id="UP001589906"/>
    </source>
</evidence>
<evidence type="ECO:0000259" key="1">
    <source>
        <dbReference type="Pfam" id="PF08885"/>
    </source>
</evidence>
<dbReference type="InterPro" id="IPR011990">
    <property type="entry name" value="TPR-like_helical_dom_sf"/>
</dbReference>
<dbReference type="EMBL" id="JBHLSW010000003">
    <property type="protein sequence ID" value="MFC0633038.1"/>
    <property type="molecule type" value="Genomic_DNA"/>
</dbReference>
<dbReference type="Pfam" id="PF08885">
    <property type="entry name" value="GSCFA"/>
    <property type="match status" value="1"/>
</dbReference>
<proteinExistence type="predicted"/>
<dbReference type="InterPro" id="IPR014982">
    <property type="entry name" value="GSCFA"/>
</dbReference>
<accession>A0ABV6R383</accession>
<feature type="domain" description="GSCFA" evidence="1">
    <location>
        <begin position="54"/>
        <end position="312"/>
    </location>
</feature>
<organism evidence="2 3">
    <name type="scientific">Brevundimonas balnearis</name>
    <dbReference type="NCBI Taxonomy" id="1572858"/>
    <lineage>
        <taxon>Bacteria</taxon>
        <taxon>Pseudomonadati</taxon>
        <taxon>Pseudomonadota</taxon>
        <taxon>Alphaproteobacteria</taxon>
        <taxon>Caulobacterales</taxon>
        <taxon>Caulobacteraceae</taxon>
        <taxon>Brevundimonas</taxon>
    </lineage>
</organism>
<dbReference type="Proteomes" id="UP001589906">
    <property type="component" value="Unassembled WGS sequence"/>
</dbReference>
<protein>
    <submittedName>
        <fullName evidence="2">GSCFA domain-containing protein</fullName>
    </submittedName>
</protein>
<sequence>MPTTVIPGTEAIARLKDQNLQRWWPSGRTPDPRLEAIADVTFEAPTTLRPGEPVFTMGSCFARNIERSLSERGFDTFMLSDGVAEALANDGLSRSFLNKYSVAAMCAELSLFLNGGGEDRLVERADGTAYDLLLNQGSDRLSRDQALKWARMIEAQLETLRSTRIGIITLGVAEVWRDLETGLPCNATPPADLIDRAPDRFVVEIMDHEDILGDLERLRSSLKSIASEDFHLIVSVSPVPLRLTFRDMDVLAANGYSKSVQRAAADVFCSAHTDVTYFPSYEMVTLSDRRLAFESDNRHVQDEMVDVIVSRFTKAYSPLDHVPRSISITPSRTSDTSDPEHLWHTAKYHLHRGDPLSAIGYLEKLLAMGTQPPGVTEHTLRQRLFAARMRGGAEKDARATLAEMETEALDDEQRLWLVDAHLKCRDAVAAEGALGPLAVSHPDSSAVLLRRGIAAAIQARSEEASTSLRTVIDRNDLGEHDMARASAWLRKV</sequence>
<keyword evidence="3" id="KW-1185">Reference proteome</keyword>
<name>A0ABV6R383_9CAUL</name>
<reference evidence="2 3" key="1">
    <citation type="submission" date="2024-09" db="EMBL/GenBank/DDBJ databases">
        <authorList>
            <person name="Sun Q."/>
            <person name="Mori K."/>
        </authorList>
    </citation>
    <scope>NUCLEOTIDE SEQUENCE [LARGE SCALE GENOMIC DNA]</scope>
    <source>
        <strain evidence="2 3">NCAIM B.02621</strain>
    </source>
</reference>
<comment type="caution">
    <text evidence="2">The sequence shown here is derived from an EMBL/GenBank/DDBJ whole genome shotgun (WGS) entry which is preliminary data.</text>
</comment>
<evidence type="ECO:0000313" key="2">
    <source>
        <dbReference type="EMBL" id="MFC0633038.1"/>
    </source>
</evidence>